<evidence type="ECO:0008006" key="9">
    <source>
        <dbReference type="Google" id="ProtNLM"/>
    </source>
</evidence>
<evidence type="ECO:0000313" key="7">
    <source>
        <dbReference type="EMBL" id="OGD69793.1"/>
    </source>
</evidence>
<dbReference type="EMBL" id="MFAD01000034">
    <property type="protein sequence ID" value="OGD69793.1"/>
    <property type="molecule type" value="Genomic_DNA"/>
</dbReference>
<feature type="transmembrane region" description="Helical" evidence="6">
    <location>
        <begin position="6"/>
        <end position="29"/>
    </location>
</feature>
<accession>A0A1F5EQV9</accession>
<feature type="transmembrane region" description="Helical" evidence="6">
    <location>
        <begin position="330"/>
        <end position="349"/>
    </location>
</feature>
<comment type="caution">
    <text evidence="7">The sequence shown here is derived from an EMBL/GenBank/DDBJ whole genome shotgun (WGS) entry which is preliminary data.</text>
</comment>
<dbReference type="GO" id="GO:0044038">
    <property type="term" value="P:cell wall macromolecule biosynthetic process"/>
    <property type="evidence" value="ECO:0007669"/>
    <property type="project" value="TreeGrafter"/>
</dbReference>
<dbReference type="PANTHER" id="PTHR22926">
    <property type="entry name" value="PHOSPHO-N-ACETYLMURAMOYL-PENTAPEPTIDE-TRANSFERASE"/>
    <property type="match status" value="1"/>
</dbReference>
<dbReference type="Proteomes" id="UP000186545">
    <property type="component" value="Unassembled WGS sequence"/>
</dbReference>
<evidence type="ECO:0000313" key="8">
    <source>
        <dbReference type="Proteomes" id="UP000186545"/>
    </source>
</evidence>
<evidence type="ECO:0000256" key="2">
    <source>
        <dbReference type="ARBA" id="ARBA00022679"/>
    </source>
</evidence>
<keyword evidence="4 6" id="KW-1133">Transmembrane helix</keyword>
<feature type="transmembrane region" description="Helical" evidence="6">
    <location>
        <begin position="205"/>
        <end position="223"/>
    </location>
</feature>
<keyword evidence="5 6" id="KW-0472">Membrane</keyword>
<keyword evidence="2" id="KW-0808">Transferase</keyword>
<dbReference type="PANTHER" id="PTHR22926:SF5">
    <property type="entry name" value="PHOSPHO-N-ACETYLMURAMOYL-PENTAPEPTIDE-TRANSFERASE HOMOLOG"/>
    <property type="match status" value="1"/>
</dbReference>
<feature type="transmembrane region" description="Helical" evidence="6">
    <location>
        <begin position="260"/>
        <end position="284"/>
    </location>
</feature>
<name>A0A1F5EQV9_9BACT</name>
<feature type="transmembrane region" description="Helical" evidence="6">
    <location>
        <begin position="229"/>
        <end position="248"/>
    </location>
</feature>
<feature type="transmembrane region" description="Helical" evidence="6">
    <location>
        <begin position="70"/>
        <end position="90"/>
    </location>
</feature>
<evidence type="ECO:0000256" key="4">
    <source>
        <dbReference type="ARBA" id="ARBA00022989"/>
    </source>
</evidence>
<feature type="transmembrane region" description="Helical" evidence="6">
    <location>
        <begin position="180"/>
        <end position="198"/>
    </location>
</feature>
<dbReference type="GO" id="GO:0005886">
    <property type="term" value="C:plasma membrane"/>
    <property type="evidence" value="ECO:0007669"/>
    <property type="project" value="TreeGrafter"/>
</dbReference>
<reference evidence="7 8" key="1">
    <citation type="journal article" date="2016" name="Nat. Commun.">
        <title>Thousands of microbial genomes shed light on interconnected biogeochemical processes in an aquifer system.</title>
        <authorList>
            <person name="Anantharaman K."/>
            <person name="Brown C.T."/>
            <person name="Hug L.A."/>
            <person name="Sharon I."/>
            <person name="Castelle C.J."/>
            <person name="Probst A.J."/>
            <person name="Thomas B.C."/>
            <person name="Singh A."/>
            <person name="Wilkins M.J."/>
            <person name="Karaoz U."/>
            <person name="Brodie E.L."/>
            <person name="Williams K.H."/>
            <person name="Hubbard S.S."/>
            <person name="Banfield J.F."/>
        </authorList>
    </citation>
    <scope>NUCLEOTIDE SEQUENCE [LARGE SCALE GENOMIC DNA]</scope>
</reference>
<evidence type="ECO:0000256" key="1">
    <source>
        <dbReference type="ARBA" id="ARBA00004141"/>
    </source>
</evidence>
<dbReference type="GO" id="GO:0016780">
    <property type="term" value="F:phosphotransferase activity, for other substituted phosphate groups"/>
    <property type="evidence" value="ECO:0007669"/>
    <property type="project" value="InterPro"/>
</dbReference>
<dbReference type="InterPro" id="IPR000715">
    <property type="entry name" value="Glycosyl_transferase_4"/>
</dbReference>
<keyword evidence="3 6" id="KW-0812">Transmembrane</keyword>
<feature type="transmembrane region" description="Helical" evidence="6">
    <location>
        <begin position="110"/>
        <end position="129"/>
    </location>
</feature>
<proteinExistence type="predicted"/>
<comment type="subcellular location">
    <subcellularLocation>
        <location evidence="1">Membrane</location>
        <topology evidence="1">Multi-pass membrane protein</topology>
    </subcellularLocation>
</comment>
<sequence length="350" mass="38370">MDALKILIPWAIAFFTGIAMTPFLTHYLYKYKMWKKKPGKEAGIGDGNGTPIFNELHKEKDTGTPRMGGIIIWASALFTIFVFWLASFLFPNELTTKLDFMSRSQTWLPLFTLITASLLGLVDDLSLVLNKGKYIAGGLPLKLRIVLVLLIGAIGGWWFYSKLGVSEIAIPLDGILDLGILFIPFFMAVMLALFASGVIDGIDGLSGGVFATIFSAYAGIAFFQGQVDLAAFCAMLVGGILAFLWFNIPPARFYMGETGILGLTTTLTVVAFLTGHVLVLPIIAFPLFATVLGNIIQVSSKKFRGKKVFRVAPVHHHFEALGWPSYKVVMRYWVISIIFAVLGMIIALLG</sequence>
<dbReference type="GO" id="GO:0071555">
    <property type="term" value="P:cell wall organization"/>
    <property type="evidence" value="ECO:0007669"/>
    <property type="project" value="TreeGrafter"/>
</dbReference>
<feature type="transmembrane region" description="Helical" evidence="6">
    <location>
        <begin position="141"/>
        <end position="160"/>
    </location>
</feature>
<organism evidence="7 8">
    <name type="scientific">Candidatus Campbellbacteria bacterium RIFCSPLOWO2_02_FULL_35_11</name>
    <dbReference type="NCBI Taxonomy" id="1797581"/>
    <lineage>
        <taxon>Bacteria</taxon>
        <taxon>Candidatus Campbelliibacteriota</taxon>
    </lineage>
</organism>
<gene>
    <name evidence="7" type="ORF">A3I18_01600</name>
</gene>
<protein>
    <recommendedName>
        <fullName evidence="9">Phospho-N-acetylmuramoyl-pentapeptide-transferase</fullName>
    </recommendedName>
</protein>
<dbReference type="AlphaFoldDB" id="A0A1F5EQV9"/>
<dbReference type="Pfam" id="PF00953">
    <property type="entry name" value="Glycos_transf_4"/>
    <property type="match status" value="1"/>
</dbReference>
<evidence type="ECO:0000256" key="3">
    <source>
        <dbReference type="ARBA" id="ARBA00022692"/>
    </source>
</evidence>
<evidence type="ECO:0000256" key="5">
    <source>
        <dbReference type="ARBA" id="ARBA00023136"/>
    </source>
</evidence>
<evidence type="ECO:0000256" key="6">
    <source>
        <dbReference type="SAM" id="Phobius"/>
    </source>
</evidence>